<dbReference type="WBParaSite" id="Csp11.Scaffold630.g18157.t1">
    <property type="protein sequence ID" value="Csp11.Scaffold630.g18157.t1"/>
    <property type="gene ID" value="Csp11.Scaffold630.g18157"/>
</dbReference>
<dbReference type="AlphaFoldDB" id="A0A1I7UPW0"/>
<protein>
    <submittedName>
        <fullName evidence="2">Ovule protein</fullName>
    </submittedName>
</protein>
<evidence type="ECO:0000313" key="2">
    <source>
        <dbReference type="WBParaSite" id="Csp11.Scaffold630.g18157.t1"/>
    </source>
</evidence>
<evidence type="ECO:0000313" key="1">
    <source>
        <dbReference type="Proteomes" id="UP000095282"/>
    </source>
</evidence>
<keyword evidence="1" id="KW-1185">Reference proteome</keyword>
<accession>A0A1I7UPW0</accession>
<organism evidence="1 2">
    <name type="scientific">Caenorhabditis tropicalis</name>
    <dbReference type="NCBI Taxonomy" id="1561998"/>
    <lineage>
        <taxon>Eukaryota</taxon>
        <taxon>Metazoa</taxon>
        <taxon>Ecdysozoa</taxon>
        <taxon>Nematoda</taxon>
        <taxon>Chromadorea</taxon>
        <taxon>Rhabditida</taxon>
        <taxon>Rhabditina</taxon>
        <taxon>Rhabditomorpha</taxon>
        <taxon>Rhabditoidea</taxon>
        <taxon>Rhabditidae</taxon>
        <taxon>Peloderinae</taxon>
        <taxon>Caenorhabditis</taxon>
    </lineage>
</organism>
<dbReference type="Proteomes" id="UP000095282">
    <property type="component" value="Unplaced"/>
</dbReference>
<proteinExistence type="predicted"/>
<name>A0A1I7UPW0_9PELO</name>
<sequence length="66" mass="7895">MFTGRKVFGLMYTSHIDTVLRYKPWELYLSIYQCRAASCFAALLFMRCSQYTQCHRVFSFSYTPQM</sequence>
<reference evidence="2" key="1">
    <citation type="submission" date="2016-11" db="UniProtKB">
        <authorList>
            <consortium name="WormBaseParasite"/>
        </authorList>
    </citation>
    <scope>IDENTIFICATION</scope>
</reference>